<protein>
    <submittedName>
        <fullName evidence="1">Uncharacterized protein</fullName>
    </submittedName>
</protein>
<dbReference type="Proteomes" id="UP001239111">
    <property type="component" value="Chromosome 2"/>
</dbReference>
<name>A0ACC2PDB0_9HYME</name>
<organism evidence="1 2">
    <name type="scientific">Eretmocerus hayati</name>
    <dbReference type="NCBI Taxonomy" id="131215"/>
    <lineage>
        <taxon>Eukaryota</taxon>
        <taxon>Metazoa</taxon>
        <taxon>Ecdysozoa</taxon>
        <taxon>Arthropoda</taxon>
        <taxon>Hexapoda</taxon>
        <taxon>Insecta</taxon>
        <taxon>Pterygota</taxon>
        <taxon>Neoptera</taxon>
        <taxon>Endopterygota</taxon>
        <taxon>Hymenoptera</taxon>
        <taxon>Apocrita</taxon>
        <taxon>Proctotrupomorpha</taxon>
        <taxon>Chalcidoidea</taxon>
        <taxon>Aphelinidae</taxon>
        <taxon>Aphelininae</taxon>
        <taxon>Eretmocerus</taxon>
    </lineage>
</organism>
<keyword evidence="2" id="KW-1185">Reference proteome</keyword>
<evidence type="ECO:0000313" key="1">
    <source>
        <dbReference type="EMBL" id="KAJ8681456.1"/>
    </source>
</evidence>
<comment type="caution">
    <text evidence="1">The sequence shown here is derived from an EMBL/GenBank/DDBJ whole genome shotgun (WGS) entry which is preliminary data.</text>
</comment>
<evidence type="ECO:0000313" key="2">
    <source>
        <dbReference type="Proteomes" id="UP001239111"/>
    </source>
</evidence>
<reference evidence="1" key="1">
    <citation type="submission" date="2023-04" db="EMBL/GenBank/DDBJ databases">
        <title>A chromosome-level genome assembly of the parasitoid wasp Eretmocerus hayati.</title>
        <authorList>
            <person name="Zhong Y."/>
            <person name="Liu S."/>
            <person name="Liu Y."/>
        </authorList>
    </citation>
    <scope>NUCLEOTIDE SEQUENCE</scope>
    <source>
        <strain evidence="1">ZJU_SS_LIU_2023</strain>
    </source>
</reference>
<accession>A0ACC2PDB0</accession>
<proteinExistence type="predicted"/>
<dbReference type="EMBL" id="CM056742">
    <property type="protein sequence ID" value="KAJ8681456.1"/>
    <property type="molecule type" value="Genomic_DNA"/>
</dbReference>
<sequence length="619" mass="69192">MGNNKSAPKGLDIDEKAVEITDFWTHHSAQVSDNHTTNLSVFISEPSLHSGASFGKPSPLEKSAKNLMLYRHPCILKYVTSWSKGHNFYLATEQVKPLLQVLGSQTSLQICIGLNNILKALLFLHQNTKGSHNNVSTNSIYVTSEGNWKLGGFEYYCLHSELDANFLKKIKSYRYDRAISPKESHTLESTSDLSFIDKFAFAVLGEDVLKFISEDDVPGLSDFKTLCVQRFEDITFLTLESHVFFTHEFIKIYSFLNDLPLKAEPEKEEFFMNLVTQLKVFPEKVVAEQLGKLLLSRIVLLDPTAQTSLLPFVFKPKDNADDPGLLSVTTFQVYLVPKLLQMLSVRDISIRLLLLSHFGSFLKAFQIDDLKHHVLPELLVGIKDTNDDLVSATLHVLADLVPLLGSATVIGGNRARLFTDGRPNQPANREKHQQSLLTAASEIESQRGGALNASSRSLVAANLPERPSPDGGEDRHEVDVSLDEEEWLDWEGPSSISSEIRASEDRNENHKILDTVQSSQQKSIPQTCRQNKPTIPDILDLDIKVMKPVNENVEDIDFFVGMEPTIQKTQDVSIGNTIEASYVNTYEIGSLATAMSNAELRESDVGDDLGDWDIEMNEE</sequence>
<gene>
    <name evidence="1" type="ORF">QAD02_017243</name>
</gene>